<protein>
    <submittedName>
        <fullName evidence="2">Uncharacterized protein</fullName>
    </submittedName>
</protein>
<gene>
    <name evidence="2" type="ORF">AGR2A_pb10136</name>
</gene>
<feature type="region of interest" description="Disordered" evidence="1">
    <location>
        <begin position="180"/>
        <end position="199"/>
    </location>
</feature>
<sequence>MKFNATSKWGWLNPLCWFQQIYAFVAALVTDILKLFGRMPPPATDGFENIQANDVEDAAAGAVEKEASVDASLQQLTPPDIVHAYALATEEQRATMDLGKLSPLEQDWLLALDETDLILLGQSGVGACARSLRSRAVFPSVRRLRGEDNDLRHEECDQCPDDADRDAGKRTYISARFHELMSTPSGSDPHHQPISLSRH</sequence>
<evidence type="ECO:0000313" key="3">
    <source>
        <dbReference type="Proteomes" id="UP000191933"/>
    </source>
</evidence>
<dbReference type="RefSeq" id="WP_080823693.1">
    <property type="nucleotide sequence ID" value="NZ_LT009721.1"/>
</dbReference>
<proteinExistence type="predicted"/>
<accession>A0A9W5B7N4</accession>
<dbReference type="Proteomes" id="UP000191933">
    <property type="component" value="Unassembled WGS sequence"/>
</dbReference>
<name>A0A9W5B7N4_9HYPH</name>
<organism evidence="2 3">
    <name type="scientific">Agrobacterium genomosp. 2 str. CFBP 5494</name>
    <dbReference type="NCBI Taxonomy" id="1183436"/>
    <lineage>
        <taxon>Bacteria</taxon>
        <taxon>Pseudomonadati</taxon>
        <taxon>Pseudomonadota</taxon>
        <taxon>Alphaproteobacteria</taxon>
        <taxon>Hyphomicrobiales</taxon>
        <taxon>Rhizobiaceae</taxon>
        <taxon>Rhizobium/Agrobacterium group</taxon>
        <taxon>Agrobacterium</taxon>
        <taxon>Agrobacterium tumefaciens complex</taxon>
    </lineage>
</organism>
<reference evidence="2 3" key="1">
    <citation type="submission" date="2016-01" db="EMBL/GenBank/DDBJ databases">
        <authorList>
            <person name="Regsiter A."/>
            <person name="william w."/>
        </authorList>
    </citation>
    <scope>NUCLEOTIDE SEQUENCE [LARGE SCALE GENOMIC DNA]</scope>
    <source>
        <strain evidence="2 3">CFBP 5494</strain>
    </source>
</reference>
<comment type="caution">
    <text evidence="2">The sequence shown here is derived from an EMBL/GenBank/DDBJ whole genome shotgun (WGS) entry which is preliminary data.</text>
</comment>
<evidence type="ECO:0000256" key="1">
    <source>
        <dbReference type="SAM" id="MobiDB-lite"/>
    </source>
</evidence>
<dbReference type="AlphaFoldDB" id="A0A9W5B7N4"/>
<keyword evidence="3" id="KW-1185">Reference proteome</keyword>
<evidence type="ECO:0000313" key="2">
    <source>
        <dbReference type="EMBL" id="CUX03378.1"/>
    </source>
</evidence>
<dbReference type="EMBL" id="FBVY01000047">
    <property type="protein sequence ID" value="CUX03378.1"/>
    <property type="molecule type" value="Genomic_DNA"/>
</dbReference>